<reference evidence="2 3" key="1">
    <citation type="submission" date="2021-07" db="EMBL/GenBank/DDBJ databases">
        <title>Novel Helicobacter sp. Isolated from a dog.</title>
        <authorList>
            <person name="Rimbara E."/>
            <person name="Suzuki M."/>
        </authorList>
    </citation>
    <scope>NUCLEOTIDE SEQUENCE [LARGE SCALE GENOMIC DNA]</scope>
    <source>
        <strain evidence="3">NHP19-003</strain>
    </source>
</reference>
<proteinExistence type="predicted"/>
<protein>
    <submittedName>
        <fullName evidence="2">Uncharacterized protein</fullName>
    </submittedName>
</protein>
<sequence>MASMEAHKKAVKMANLARKEARLGHIRQQILALAKNCRPQGHKGARPKSDSKSAWNGARLKTNTPV</sequence>
<dbReference type="RefSeq" id="WP_221279329.1">
    <property type="nucleotide sequence ID" value="NZ_AP024814.1"/>
</dbReference>
<gene>
    <name evidence="2" type="ORF">NHP190003_13540</name>
</gene>
<evidence type="ECO:0000313" key="2">
    <source>
        <dbReference type="EMBL" id="BCZ18072.1"/>
    </source>
</evidence>
<feature type="region of interest" description="Disordered" evidence="1">
    <location>
        <begin position="35"/>
        <end position="66"/>
    </location>
</feature>
<organism evidence="2 3">
    <name type="scientific">Helicobacter gastrocanis</name>
    <dbReference type="NCBI Taxonomy" id="2849641"/>
    <lineage>
        <taxon>Bacteria</taxon>
        <taxon>Pseudomonadati</taxon>
        <taxon>Campylobacterota</taxon>
        <taxon>Epsilonproteobacteria</taxon>
        <taxon>Campylobacterales</taxon>
        <taxon>Helicobacteraceae</taxon>
        <taxon>Helicobacter</taxon>
    </lineage>
</organism>
<dbReference type="EMBL" id="AP024814">
    <property type="protein sequence ID" value="BCZ18072.1"/>
    <property type="molecule type" value="Genomic_DNA"/>
</dbReference>
<evidence type="ECO:0000313" key="3">
    <source>
        <dbReference type="Proteomes" id="UP000826775"/>
    </source>
</evidence>
<keyword evidence="3" id="KW-1185">Reference proteome</keyword>
<dbReference type="Proteomes" id="UP000826775">
    <property type="component" value="Chromosome"/>
</dbReference>
<name>A0ABM7SCE8_9HELI</name>
<evidence type="ECO:0000256" key="1">
    <source>
        <dbReference type="SAM" id="MobiDB-lite"/>
    </source>
</evidence>
<accession>A0ABM7SCE8</accession>